<evidence type="ECO:0008006" key="3">
    <source>
        <dbReference type="Google" id="ProtNLM"/>
    </source>
</evidence>
<dbReference type="Proteomes" id="UP001476247">
    <property type="component" value="Unassembled WGS sequence"/>
</dbReference>
<comment type="caution">
    <text evidence="1">The sequence shown here is derived from an EMBL/GenBank/DDBJ whole genome shotgun (WGS) entry which is preliminary data.</text>
</comment>
<keyword evidence="2" id="KW-1185">Reference proteome</keyword>
<protein>
    <recommendedName>
        <fullName evidence="3">Tudor domain-containing protein</fullName>
    </recommendedName>
</protein>
<name>A0ABP9Y6N1_9FUNG</name>
<organism evidence="1 2">
    <name type="scientific">Helicostylum pulchrum</name>
    <dbReference type="NCBI Taxonomy" id="562976"/>
    <lineage>
        <taxon>Eukaryota</taxon>
        <taxon>Fungi</taxon>
        <taxon>Fungi incertae sedis</taxon>
        <taxon>Mucoromycota</taxon>
        <taxon>Mucoromycotina</taxon>
        <taxon>Mucoromycetes</taxon>
        <taxon>Mucorales</taxon>
        <taxon>Mucorineae</taxon>
        <taxon>Mucoraceae</taxon>
        <taxon>Helicostylum</taxon>
    </lineage>
</organism>
<dbReference type="EMBL" id="BAABUJ010000024">
    <property type="protein sequence ID" value="GAA5802633.1"/>
    <property type="molecule type" value="Genomic_DNA"/>
</dbReference>
<sequence length="465" mass="53993">MIEELVDNDAYFDSYDEDDADNVQYLSDENDESAFESNGEEVEGFNTYQSTSVLMFFKGSQDRFSNRIIKKTMHLMRQLVLISHQERDLIQQRPEGFDPLRNVPKDDRICKSHNTKRKFPRLEVDKAVIPKENGQSVDLFMIKPSNHLRLIMANTQKVKLLKSLPDFTPNQRYRPNQGRKWKENCHLQTPMVTKEIANTSNDFWIGDVVRTSGDQQQMYTIVSFFTVDSQIFISRFPMEFFENFQAAAFGSEKVNVPVSNIAFCMSITELRDQFQQQLNSKLIRSDGEICYTPFNQLLTPHYNLIAESLAIRERVPHIAPNRQMTVRVVPISLFSDDTSGNTTKKWNCYDSWIMTPAALPLKDRNMYENQFFLCTHHNLNAMDTASRLVEDLKSLENGMVMYDLEYDEEVLVYAPVLFITGDNVRHSEICCSKGSRSTCPCRKCFWQLDPPQPKNRLVTPVRTRL</sequence>
<evidence type="ECO:0000313" key="2">
    <source>
        <dbReference type="Proteomes" id="UP001476247"/>
    </source>
</evidence>
<proteinExistence type="predicted"/>
<reference evidence="1 2" key="1">
    <citation type="submission" date="2024-04" db="EMBL/GenBank/DDBJ databases">
        <title>genome sequences of Mucor flavus KT1a and Helicostylum pulchrum KT1b strains isolation_sourced from the surface of a dry-aged beef.</title>
        <authorList>
            <person name="Toyotome T."/>
            <person name="Hosono M."/>
            <person name="Torimaru M."/>
            <person name="Fukuda K."/>
            <person name="Mikami N."/>
        </authorList>
    </citation>
    <scope>NUCLEOTIDE SEQUENCE [LARGE SCALE GENOMIC DNA]</scope>
    <source>
        <strain evidence="1 2">KT1b</strain>
    </source>
</reference>
<evidence type="ECO:0000313" key="1">
    <source>
        <dbReference type="EMBL" id="GAA5802633.1"/>
    </source>
</evidence>
<gene>
    <name evidence="1" type="ORF">HPULCUR_008106</name>
</gene>
<accession>A0ABP9Y6N1</accession>